<keyword evidence="1" id="KW-1133">Transmembrane helix</keyword>
<keyword evidence="1" id="KW-0812">Transmembrane</keyword>
<evidence type="ECO:0000256" key="1">
    <source>
        <dbReference type="SAM" id="Phobius"/>
    </source>
</evidence>
<gene>
    <name evidence="2" type="ORF">SAMN05216226_11364</name>
</gene>
<feature type="transmembrane region" description="Helical" evidence="1">
    <location>
        <begin position="198"/>
        <end position="217"/>
    </location>
</feature>
<dbReference type="PANTHER" id="PTHR31272:SF9">
    <property type="entry name" value="BLL1027 PROTEIN"/>
    <property type="match status" value="1"/>
</dbReference>
<feature type="transmembrane region" description="Helical" evidence="1">
    <location>
        <begin position="121"/>
        <end position="141"/>
    </location>
</feature>
<sequence>MSLTAEAGFAFGVGMTAFFSPCVVALLPGYIGYYVATVDGERAPLAGALARGGAASLGAVLAFAVLSVVALAAGELLERAIPLLEVLVGVSLVVFGVFVLRKGALSFTVPLPERRASVLGFALFGVMYALAATACVLPLFLSVTVLSFEFSVGGTAVVLGAYAAGFAVLMLAATVMTAVGRQALLDTALARAGTLTKVAGVVLILAGVAQLAIAYSVEPAETIPF</sequence>
<keyword evidence="3" id="KW-1185">Reference proteome</keyword>
<feature type="transmembrane region" description="Helical" evidence="1">
    <location>
        <begin position="153"/>
        <end position="177"/>
    </location>
</feature>
<proteinExistence type="predicted"/>
<accession>A0A1G8Y5P2</accession>
<feature type="transmembrane region" description="Helical" evidence="1">
    <location>
        <begin position="48"/>
        <end position="74"/>
    </location>
</feature>
<dbReference type="EMBL" id="FNFC01000013">
    <property type="protein sequence ID" value="SDJ97475.1"/>
    <property type="molecule type" value="Genomic_DNA"/>
</dbReference>
<dbReference type="Proteomes" id="UP000198856">
    <property type="component" value="Unassembled WGS sequence"/>
</dbReference>
<name>A0A1G8Y5P2_9EURY</name>
<organism evidence="2 3">
    <name type="scientific">Halovenus aranensis</name>
    <dbReference type="NCBI Taxonomy" id="890420"/>
    <lineage>
        <taxon>Archaea</taxon>
        <taxon>Methanobacteriati</taxon>
        <taxon>Methanobacteriota</taxon>
        <taxon>Stenosarchaea group</taxon>
        <taxon>Halobacteria</taxon>
        <taxon>Halobacteriales</taxon>
        <taxon>Haloarculaceae</taxon>
        <taxon>Halovenus</taxon>
    </lineage>
</organism>
<dbReference type="PANTHER" id="PTHR31272">
    <property type="entry name" value="CYTOCHROME C-TYPE BIOGENESIS PROTEIN HI_1454-RELATED"/>
    <property type="match status" value="1"/>
</dbReference>
<dbReference type="OrthoDB" id="205803at2157"/>
<protein>
    <submittedName>
        <fullName evidence="2">Cytochrome c-type biogenesis protein</fullName>
    </submittedName>
</protein>
<keyword evidence="1" id="KW-0472">Membrane</keyword>
<evidence type="ECO:0000313" key="2">
    <source>
        <dbReference type="EMBL" id="SDJ97475.1"/>
    </source>
</evidence>
<feature type="transmembrane region" description="Helical" evidence="1">
    <location>
        <begin position="12"/>
        <end position="36"/>
    </location>
</feature>
<feature type="transmembrane region" description="Helical" evidence="1">
    <location>
        <begin position="80"/>
        <end position="100"/>
    </location>
</feature>
<dbReference type="InterPro" id="IPR051790">
    <property type="entry name" value="Cytochrome_c-biogenesis_DsbD"/>
</dbReference>
<dbReference type="RefSeq" id="WP_092703791.1">
    <property type="nucleotide sequence ID" value="NZ_FNFC01000013.1"/>
</dbReference>
<dbReference type="AlphaFoldDB" id="A0A1G8Y5P2"/>
<evidence type="ECO:0000313" key="3">
    <source>
        <dbReference type="Proteomes" id="UP000198856"/>
    </source>
</evidence>
<dbReference type="STRING" id="890420.SAMN05216226_11364"/>
<reference evidence="2 3" key="1">
    <citation type="submission" date="2016-10" db="EMBL/GenBank/DDBJ databases">
        <authorList>
            <person name="de Groot N.N."/>
        </authorList>
    </citation>
    <scope>NUCLEOTIDE SEQUENCE [LARGE SCALE GENOMIC DNA]</scope>
    <source>
        <strain evidence="2 3">IBRC-M10015</strain>
    </source>
</reference>